<evidence type="ECO:0000313" key="2">
    <source>
        <dbReference type="Proteomes" id="UP001732700"/>
    </source>
</evidence>
<dbReference type="EnsemblPlants" id="AVESA.00010b.r2.7AG1240720.1">
    <property type="protein sequence ID" value="AVESA.00010b.r2.7AG1240720.1.CDS"/>
    <property type="gene ID" value="AVESA.00010b.r2.7AG1240720"/>
</dbReference>
<sequence length="168" mass="18997">MSASSSSSRSLARQQGAPVAPFIPLVPYPNCGRLVNMCISGTKQHTGWVFYQCKNHGMTCNLWHWEHEYVYHLFDINVLRGEACVEAVGWAEERREELERALWEKKLAEEWGKGSGDCIGATSSMVNVDDIFRRELLVLGREMLLMFKIGVLLRCCVMVAAVGIFLNK</sequence>
<name>A0ACD5ZZG8_AVESA</name>
<reference evidence="1" key="1">
    <citation type="submission" date="2021-05" db="EMBL/GenBank/DDBJ databases">
        <authorList>
            <person name="Scholz U."/>
            <person name="Mascher M."/>
            <person name="Fiebig A."/>
        </authorList>
    </citation>
    <scope>NUCLEOTIDE SEQUENCE [LARGE SCALE GENOMIC DNA]</scope>
</reference>
<protein>
    <submittedName>
        <fullName evidence="1">Uncharacterized protein</fullName>
    </submittedName>
</protein>
<proteinExistence type="predicted"/>
<reference evidence="1" key="2">
    <citation type="submission" date="2025-09" db="UniProtKB">
        <authorList>
            <consortium name="EnsemblPlants"/>
        </authorList>
    </citation>
    <scope>IDENTIFICATION</scope>
</reference>
<organism evidence="1 2">
    <name type="scientific">Avena sativa</name>
    <name type="common">Oat</name>
    <dbReference type="NCBI Taxonomy" id="4498"/>
    <lineage>
        <taxon>Eukaryota</taxon>
        <taxon>Viridiplantae</taxon>
        <taxon>Streptophyta</taxon>
        <taxon>Embryophyta</taxon>
        <taxon>Tracheophyta</taxon>
        <taxon>Spermatophyta</taxon>
        <taxon>Magnoliopsida</taxon>
        <taxon>Liliopsida</taxon>
        <taxon>Poales</taxon>
        <taxon>Poaceae</taxon>
        <taxon>BOP clade</taxon>
        <taxon>Pooideae</taxon>
        <taxon>Poodae</taxon>
        <taxon>Poeae</taxon>
        <taxon>Poeae Chloroplast Group 1 (Aveneae type)</taxon>
        <taxon>Aveninae</taxon>
        <taxon>Avena</taxon>
    </lineage>
</organism>
<dbReference type="Proteomes" id="UP001732700">
    <property type="component" value="Chromosome 7A"/>
</dbReference>
<evidence type="ECO:0000313" key="1">
    <source>
        <dbReference type="EnsemblPlants" id="AVESA.00010b.r2.7AG1240720.1.CDS"/>
    </source>
</evidence>
<accession>A0ACD5ZZG8</accession>
<keyword evidence="2" id="KW-1185">Reference proteome</keyword>